<dbReference type="GO" id="GO:0016020">
    <property type="term" value="C:membrane"/>
    <property type="evidence" value="ECO:0007669"/>
    <property type="project" value="TreeGrafter"/>
</dbReference>
<dbReference type="RefSeq" id="WP_151120504.1">
    <property type="nucleotide sequence ID" value="NZ_CP042582.1"/>
</dbReference>
<feature type="compositionally biased region" description="Gly residues" evidence="7">
    <location>
        <begin position="572"/>
        <end position="584"/>
    </location>
</feature>
<dbReference type="Pfam" id="PF05199">
    <property type="entry name" value="GMC_oxred_C"/>
    <property type="match status" value="1"/>
</dbReference>
<dbReference type="PROSITE" id="PS00624">
    <property type="entry name" value="GMC_OXRED_2"/>
    <property type="match status" value="1"/>
</dbReference>
<gene>
    <name evidence="10" type="primary">betA</name>
    <name evidence="10" type="ORF">FRZ61_51730</name>
</gene>
<dbReference type="EMBL" id="CP042582">
    <property type="protein sequence ID" value="QEX25226.1"/>
    <property type="molecule type" value="Genomic_DNA"/>
</dbReference>
<evidence type="ECO:0000256" key="7">
    <source>
        <dbReference type="SAM" id="MobiDB-lite"/>
    </source>
</evidence>
<evidence type="ECO:0000256" key="5">
    <source>
        <dbReference type="PIRSR" id="PIRSR000137-2"/>
    </source>
</evidence>
<dbReference type="PROSITE" id="PS00623">
    <property type="entry name" value="GMC_OXRED_1"/>
    <property type="match status" value="1"/>
</dbReference>
<keyword evidence="4 5" id="KW-0274">FAD</keyword>
<proteinExistence type="inferred from homology"/>
<dbReference type="GO" id="GO:0008812">
    <property type="term" value="F:choline dehydrogenase activity"/>
    <property type="evidence" value="ECO:0007669"/>
    <property type="project" value="TreeGrafter"/>
</dbReference>
<feature type="region of interest" description="Disordered" evidence="7">
    <location>
        <begin position="553"/>
        <end position="584"/>
    </location>
</feature>
<evidence type="ECO:0000256" key="3">
    <source>
        <dbReference type="ARBA" id="ARBA00022630"/>
    </source>
</evidence>
<dbReference type="SUPFAM" id="SSF51905">
    <property type="entry name" value="FAD/NAD(P)-binding domain"/>
    <property type="match status" value="1"/>
</dbReference>
<dbReference type="PROSITE" id="PS51257">
    <property type="entry name" value="PROKAR_LIPOPROTEIN"/>
    <property type="match status" value="1"/>
</dbReference>
<comment type="cofactor">
    <cofactor evidence="1 5">
        <name>FAD</name>
        <dbReference type="ChEBI" id="CHEBI:57692"/>
    </cofactor>
</comment>
<dbReference type="InterPro" id="IPR036188">
    <property type="entry name" value="FAD/NAD-bd_sf"/>
</dbReference>
<comment type="similarity">
    <text evidence="2 6">Belongs to the GMC oxidoreductase family.</text>
</comment>
<dbReference type="GO" id="GO:0050660">
    <property type="term" value="F:flavin adenine dinucleotide binding"/>
    <property type="evidence" value="ECO:0007669"/>
    <property type="project" value="InterPro"/>
</dbReference>
<keyword evidence="11" id="KW-1185">Reference proteome</keyword>
<feature type="binding site" evidence="5">
    <location>
        <begin position="100"/>
        <end position="103"/>
    </location>
    <ligand>
        <name>FAD</name>
        <dbReference type="ChEBI" id="CHEBI:57692"/>
    </ligand>
</feature>
<feature type="binding site" evidence="5">
    <location>
        <position position="228"/>
    </location>
    <ligand>
        <name>FAD</name>
        <dbReference type="ChEBI" id="CHEBI:57692"/>
    </ligand>
</feature>
<organism evidence="10 11">
    <name type="scientific">Hypericibacter adhaerens</name>
    <dbReference type="NCBI Taxonomy" id="2602016"/>
    <lineage>
        <taxon>Bacteria</taxon>
        <taxon>Pseudomonadati</taxon>
        <taxon>Pseudomonadota</taxon>
        <taxon>Alphaproteobacteria</taxon>
        <taxon>Rhodospirillales</taxon>
        <taxon>Dongiaceae</taxon>
        <taxon>Hypericibacter</taxon>
    </lineage>
</organism>
<dbReference type="OrthoDB" id="9785276at2"/>
<feature type="domain" description="Glucose-methanol-choline oxidoreductase N-terminal" evidence="8">
    <location>
        <begin position="90"/>
        <end position="113"/>
    </location>
</feature>
<dbReference type="Gene3D" id="3.30.560.10">
    <property type="entry name" value="Glucose Oxidase, domain 3"/>
    <property type="match status" value="1"/>
</dbReference>
<sequence length="584" mass="63074">MKAIGEHSDAVDYIVVGAGSAGCVVANRLSANPDVSVLLLEAGGPDRWWDFRIQMPAALTYPLAGTTYNWQFLTEPVPALNNRRIPYFRGKGLGGSSTINGMVYVRGNAMDFDNWAKEPGLSDWSYAQCLPYFRRSETYDQGPDDYRGGDGPLHVTKGFGLSPLYQVFLEAAHEAGHALVTDMNGYRQEGFGRMDLTIHNGIRESTARAFLHPVSSRSNLAVCTGAMVSHVAIECGRATGIVFRSRGRDRTVTAKREVVLCAGAIQSPQILMLSGIGPAAELKRHGIRPVQDLPGVGRNLGDHIEFIVAYQCTRPVTYYPATKLHRQALIGAQWLATRKGLGASNFFEAGGFLRSAADIAWPDVQLHFVALAADYSGRATSPGHSYQVHLGPQRSLSRGTVTLRSSSPEDPPVIQPNFLAVPEDWAEARAAIRASRHILEQPALRAYRGAEIRPGARADRDDTLDEYIRENAETGYHFVGTCRMGSGPDAVVDGQLRVHGIEALRVIDASVMPEATNGNTNAPTIMIAERGADFIMNRALPRSDAPFYRIGAATRAGSQPPVPDSREHGDPAMGGEGDGAAGGN</sequence>
<evidence type="ECO:0000256" key="6">
    <source>
        <dbReference type="RuleBase" id="RU003968"/>
    </source>
</evidence>
<dbReference type="InterPro" id="IPR012132">
    <property type="entry name" value="GMC_OxRdtase"/>
</dbReference>
<dbReference type="PIRSF" id="PIRSF000137">
    <property type="entry name" value="Alcohol_oxidase"/>
    <property type="match status" value="1"/>
</dbReference>
<dbReference type="SUPFAM" id="SSF54373">
    <property type="entry name" value="FAD-linked reductases, C-terminal domain"/>
    <property type="match status" value="1"/>
</dbReference>
<reference evidence="10 11" key="1">
    <citation type="submission" date="2019-08" db="EMBL/GenBank/DDBJ databases">
        <title>Hyperibacter terrae gen. nov., sp. nov. and Hyperibacter viscosus sp. nov., two new members in the family Rhodospirillaceae isolated from the rhizosphere of Hypericum perforatum.</title>
        <authorList>
            <person name="Noviana Z."/>
        </authorList>
    </citation>
    <scope>NUCLEOTIDE SEQUENCE [LARGE SCALE GENOMIC DNA]</scope>
    <source>
        <strain evidence="10 11">R5959</strain>
    </source>
</reference>
<dbReference type="AlphaFoldDB" id="A0A5J6NB64"/>
<evidence type="ECO:0000256" key="1">
    <source>
        <dbReference type="ARBA" id="ARBA00001974"/>
    </source>
</evidence>
<dbReference type="KEGG" id="hadh:FRZ61_51730"/>
<protein>
    <submittedName>
        <fullName evidence="10">Oxygen-dependent choline dehydrogenase</fullName>
    </submittedName>
</protein>
<dbReference type="PANTHER" id="PTHR11552:SF147">
    <property type="entry name" value="CHOLINE DEHYDROGENASE, MITOCHONDRIAL"/>
    <property type="match status" value="1"/>
</dbReference>
<evidence type="ECO:0000256" key="4">
    <source>
        <dbReference type="ARBA" id="ARBA00022827"/>
    </source>
</evidence>
<evidence type="ECO:0000259" key="8">
    <source>
        <dbReference type="PROSITE" id="PS00623"/>
    </source>
</evidence>
<keyword evidence="3 6" id="KW-0285">Flavoprotein</keyword>
<evidence type="ECO:0000313" key="11">
    <source>
        <dbReference type="Proteomes" id="UP000325797"/>
    </source>
</evidence>
<evidence type="ECO:0000259" key="9">
    <source>
        <dbReference type="PROSITE" id="PS00624"/>
    </source>
</evidence>
<evidence type="ECO:0000313" key="10">
    <source>
        <dbReference type="EMBL" id="QEX25226.1"/>
    </source>
</evidence>
<name>A0A5J6NB64_9PROT</name>
<dbReference type="GO" id="GO:0019285">
    <property type="term" value="P:glycine betaine biosynthetic process from choline"/>
    <property type="evidence" value="ECO:0007669"/>
    <property type="project" value="TreeGrafter"/>
</dbReference>
<dbReference type="Gene3D" id="3.50.50.60">
    <property type="entry name" value="FAD/NAD(P)-binding domain"/>
    <property type="match status" value="1"/>
</dbReference>
<dbReference type="PANTHER" id="PTHR11552">
    <property type="entry name" value="GLUCOSE-METHANOL-CHOLINE GMC OXIDOREDUCTASE"/>
    <property type="match status" value="1"/>
</dbReference>
<evidence type="ECO:0000256" key="2">
    <source>
        <dbReference type="ARBA" id="ARBA00010790"/>
    </source>
</evidence>
<dbReference type="Pfam" id="PF00732">
    <property type="entry name" value="GMC_oxred_N"/>
    <property type="match status" value="1"/>
</dbReference>
<accession>A0A5J6NB64</accession>
<dbReference type="InterPro" id="IPR007867">
    <property type="entry name" value="GMC_OxRtase_C"/>
</dbReference>
<dbReference type="Proteomes" id="UP000325797">
    <property type="component" value="Chromosome"/>
</dbReference>
<dbReference type="InterPro" id="IPR000172">
    <property type="entry name" value="GMC_OxRdtase_N"/>
</dbReference>
<feature type="domain" description="Glucose-methanol-choline oxidoreductase N-terminal" evidence="9">
    <location>
        <begin position="263"/>
        <end position="277"/>
    </location>
</feature>
<dbReference type="NCBIfam" id="NF002550">
    <property type="entry name" value="PRK02106.1"/>
    <property type="match status" value="1"/>
</dbReference>